<evidence type="ECO:0000313" key="2">
    <source>
        <dbReference type="Proteomes" id="UP000326953"/>
    </source>
</evidence>
<dbReference type="EMBL" id="CABVHK010000010">
    <property type="protein sequence ID" value="VVN00638.1"/>
    <property type="molecule type" value="Genomic_DNA"/>
</dbReference>
<name>A0A5E6U7J8_PSEFL</name>
<dbReference type="AlphaFoldDB" id="A0A5E6U7J8"/>
<protein>
    <submittedName>
        <fullName evidence="1">Uncharacterized protein</fullName>
    </submittedName>
</protein>
<gene>
    <name evidence="1" type="ORF">PS662_03327</name>
</gene>
<sequence>MRFHFLISSLLRPQLTHMSPLNWQTEMHGFSISLAIVNHLWYALLRKTLLPITAVSAQALLLRVEPD</sequence>
<reference evidence="1 2" key="1">
    <citation type="submission" date="2019-09" db="EMBL/GenBank/DDBJ databases">
        <authorList>
            <person name="Chandra G."/>
            <person name="Truman W A."/>
        </authorList>
    </citation>
    <scope>NUCLEOTIDE SEQUENCE [LARGE SCALE GENOMIC DNA]</scope>
    <source>
        <strain evidence="1">PS662</strain>
    </source>
</reference>
<evidence type="ECO:0000313" key="1">
    <source>
        <dbReference type="EMBL" id="VVN00638.1"/>
    </source>
</evidence>
<proteinExistence type="predicted"/>
<dbReference type="Proteomes" id="UP000326953">
    <property type="component" value="Unassembled WGS sequence"/>
</dbReference>
<accession>A0A5E6U7J8</accession>
<organism evidence="1 2">
    <name type="scientific">Pseudomonas fluorescens</name>
    <dbReference type="NCBI Taxonomy" id="294"/>
    <lineage>
        <taxon>Bacteria</taxon>
        <taxon>Pseudomonadati</taxon>
        <taxon>Pseudomonadota</taxon>
        <taxon>Gammaproteobacteria</taxon>
        <taxon>Pseudomonadales</taxon>
        <taxon>Pseudomonadaceae</taxon>
        <taxon>Pseudomonas</taxon>
    </lineage>
</organism>